<dbReference type="EMBL" id="MN577574">
    <property type="protein sequence ID" value="QGT51350.1"/>
    <property type="molecule type" value="Genomic_DNA"/>
</dbReference>
<evidence type="ECO:0000313" key="1">
    <source>
        <dbReference type="EMBL" id="QGT51350.1"/>
    </source>
</evidence>
<accession>A0A650ENL4</accession>
<gene>
    <name evidence="1" type="ORF">Unknown280_0420</name>
</gene>
<proteinExistence type="predicted"/>
<dbReference type="AlphaFoldDB" id="A0A650ENL4"/>
<name>A0A650ENL4_9SPIO</name>
<organism evidence="1">
    <name type="scientific">uncultured Spirochaetaceae bacterium</name>
    <dbReference type="NCBI Taxonomy" id="201186"/>
    <lineage>
        <taxon>Bacteria</taxon>
        <taxon>Pseudomonadati</taxon>
        <taxon>Spirochaetota</taxon>
        <taxon>Spirochaetia</taxon>
        <taxon>Spirochaetales</taxon>
        <taxon>Spirochaetaceae</taxon>
        <taxon>environmental samples</taxon>
    </lineage>
</organism>
<reference evidence="1" key="1">
    <citation type="journal article" date="2020" name="J. ISSAAS">
        <title>Lactobacilli and other gastrointestinal microbiota of Peromyscus leucopus, reservoir host for agents of Lyme disease and other zoonoses in North America.</title>
        <authorList>
            <person name="Milovic A."/>
            <person name="Bassam K."/>
            <person name="Shao H."/>
            <person name="Chatzistamou I."/>
            <person name="Tufts D.M."/>
            <person name="Diuk-Wasser M."/>
            <person name="Barbour A.G."/>
        </authorList>
    </citation>
    <scope>NUCLEOTIDE SEQUENCE</scope>
    <source>
        <strain evidence="1">LL50</strain>
    </source>
</reference>
<protein>
    <submittedName>
        <fullName evidence="1">Uncharacterized protein</fullName>
    </submittedName>
</protein>
<sequence length="63" mass="7019">MAEKTYSLKLKGVTADGVEAGVVLTFSKKPTREQALGMKRNWREKVRNLNSIELLKSVLKGEA</sequence>